<dbReference type="EMBL" id="BA000012">
    <property type="protein sequence ID" value="BAB52688.1"/>
    <property type="molecule type" value="Genomic_DNA"/>
</dbReference>
<dbReference type="AlphaFoldDB" id="Q989K8"/>
<dbReference type="HOGENOM" id="CLU_3405106_0_0_5"/>
<name>Q989K8_RHILO</name>
<dbReference type="Proteomes" id="UP000000552">
    <property type="component" value="Chromosome"/>
</dbReference>
<sequence>MRGWAPVGERLYAEVPHGHWQTMTPGGTAP</sequence>
<gene>
    <name evidence="1" type="ordered locus">msl6380</name>
</gene>
<reference evidence="1 2" key="1">
    <citation type="journal article" date="2000" name="DNA Res.">
        <title>Complete genome structure of the nitrogen-fixing symbiotic bacterium Mesorhizobium loti.</title>
        <authorList>
            <person name="Kaneko T."/>
            <person name="Nakamura Y."/>
            <person name="Sato S."/>
            <person name="Asamizu E."/>
            <person name="Kato T."/>
            <person name="Sasamoto S."/>
            <person name="Watanabe A."/>
            <person name="Idesawa K."/>
            <person name="Ishikawa A."/>
            <person name="Kawashima K."/>
            <person name="Kimura T."/>
            <person name="Kishida Y."/>
            <person name="Kiyokawa C."/>
            <person name="Kohara M."/>
            <person name="Matsumoto M."/>
            <person name="Matsuno A."/>
            <person name="Mochizuki Y."/>
            <person name="Nakayama S."/>
            <person name="Nakazaki N."/>
            <person name="Shimpo S."/>
            <person name="Sugimoto M."/>
            <person name="Takeuchi C."/>
            <person name="Yamada M."/>
            <person name="Tabata S."/>
        </authorList>
    </citation>
    <scope>NUCLEOTIDE SEQUENCE [LARGE SCALE GENOMIC DNA]</scope>
    <source>
        <strain evidence="2">LMG 29417 / CECT 9101 / MAFF 303099</strain>
    </source>
</reference>
<proteinExistence type="predicted"/>
<evidence type="ECO:0000313" key="1">
    <source>
        <dbReference type="EMBL" id="BAB52688.1"/>
    </source>
</evidence>
<accession>Q989K8</accession>
<evidence type="ECO:0000313" key="2">
    <source>
        <dbReference type="Proteomes" id="UP000000552"/>
    </source>
</evidence>
<protein>
    <submittedName>
        <fullName evidence="1">Msl6380 protein</fullName>
    </submittedName>
</protein>
<dbReference type="KEGG" id="mlo:msl6380"/>
<organism evidence="1 2">
    <name type="scientific">Mesorhizobium japonicum (strain LMG 29417 / CECT 9101 / MAFF 303099)</name>
    <name type="common">Mesorhizobium loti (strain MAFF 303099)</name>
    <dbReference type="NCBI Taxonomy" id="266835"/>
    <lineage>
        <taxon>Bacteria</taxon>
        <taxon>Pseudomonadati</taxon>
        <taxon>Pseudomonadota</taxon>
        <taxon>Alphaproteobacteria</taxon>
        <taxon>Hyphomicrobiales</taxon>
        <taxon>Phyllobacteriaceae</taxon>
        <taxon>Mesorhizobium</taxon>
    </lineage>
</organism>